<sequence>MCSGSLVTSTPAIFLLRNTYNLSGKRNPEDDLETKPVLKKHKETSEEKEETTKGFADSLQHKSDQANLISVKEAAIRKKKTLCVGNLPLTTTISDILHFFKDAGEVVRVRTIPQVG</sequence>
<feature type="compositionally biased region" description="Basic and acidic residues" evidence="1">
    <location>
        <begin position="26"/>
        <end position="36"/>
    </location>
</feature>
<protein>
    <submittedName>
        <fullName evidence="3">Uncharacterized protein LOC109125170</fullName>
    </submittedName>
</protein>
<gene>
    <name evidence="3" type="primary">LOC109125170</name>
</gene>
<dbReference type="SUPFAM" id="SSF54928">
    <property type="entry name" value="RNA-binding domain, RBD"/>
    <property type="match status" value="1"/>
</dbReference>
<evidence type="ECO:0000256" key="1">
    <source>
        <dbReference type="SAM" id="MobiDB-lite"/>
    </source>
</evidence>
<dbReference type="InterPro" id="IPR012677">
    <property type="entry name" value="Nucleotide-bd_a/b_plait_sf"/>
</dbReference>
<name>A0ABM1QJ53_CAMSA</name>
<reference evidence="3" key="2">
    <citation type="submission" date="2025-08" db="UniProtKB">
        <authorList>
            <consortium name="RefSeq"/>
        </authorList>
    </citation>
    <scope>IDENTIFICATION</scope>
    <source>
        <tissue evidence="3">Leaf</tissue>
    </source>
</reference>
<accession>A0ABM1QJ53</accession>
<reference evidence="2" key="1">
    <citation type="journal article" date="2014" name="Nat. Commun.">
        <title>The emerging biofuel crop Camelina sativa retains a highly undifferentiated hexaploid genome structure.</title>
        <authorList>
            <person name="Kagale S."/>
            <person name="Koh C."/>
            <person name="Nixon J."/>
            <person name="Bollina V."/>
            <person name="Clarke W.E."/>
            <person name="Tuteja R."/>
            <person name="Spillane C."/>
            <person name="Robinson S.J."/>
            <person name="Links M.G."/>
            <person name="Clarke C."/>
            <person name="Higgins E.E."/>
            <person name="Huebert T."/>
            <person name="Sharpe A.G."/>
            <person name="Parkin I.A."/>
        </authorList>
    </citation>
    <scope>NUCLEOTIDE SEQUENCE [LARGE SCALE GENOMIC DNA]</scope>
    <source>
        <strain evidence="2">cv. DH55</strain>
    </source>
</reference>
<evidence type="ECO:0000313" key="3">
    <source>
        <dbReference type="RefSeq" id="XP_019086791.1"/>
    </source>
</evidence>
<feature type="region of interest" description="Disordered" evidence="1">
    <location>
        <begin position="24"/>
        <end position="56"/>
    </location>
</feature>
<dbReference type="GeneID" id="109125170"/>
<dbReference type="Proteomes" id="UP000694864">
    <property type="component" value="Chromosome 10"/>
</dbReference>
<keyword evidence="2" id="KW-1185">Reference proteome</keyword>
<proteinExistence type="predicted"/>
<dbReference type="InterPro" id="IPR035979">
    <property type="entry name" value="RBD_domain_sf"/>
</dbReference>
<dbReference type="Gene3D" id="3.30.70.330">
    <property type="match status" value="1"/>
</dbReference>
<evidence type="ECO:0000313" key="2">
    <source>
        <dbReference type="Proteomes" id="UP000694864"/>
    </source>
</evidence>
<organism evidence="2 3">
    <name type="scientific">Camelina sativa</name>
    <name type="common">False flax</name>
    <name type="synonym">Myagrum sativum</name>
    <dbReference type="NCBI Taxonomy" id="90675"/>
    <lineage>
        <taxon>Eukaryota</taxon>
        <taxon>Viridiplantae</taxon>
        <taxon>Streptophyta</taxon>
        <taxon>Embryophyta</taxon>
        <taxon>Tracheophyta</taxon>
        <taxon>Spermatophyta</taxon>
        <taxon>Magnoliopsida</taxon>
        <taxon>eudicotyledons</taxon>
        <taxon>Gunneridae</taxon>
        <taxon>Pentapetalae</taxon>
        <taxon>rosids</taxon>
        <taxon>malvids</taxon>
        <taxon>Brassicales</taxon>
        <taxon>Brassicaceae</taxon>
        <taxon>Camelineae</taxon>
        <taxon>Camelina</taxon>
    </lineage>
</organism>
<dbReference type="RefSeq" id="XP_019086791.1">
    <property type="nucleotide sequence ID" value="XM_019231246.1"/>
</dbReference>